<sequence>MAPSALPKAALAILATVGALLVGVRLAHPAATLPDALLAAVQRLNDHDMSPSSVDAEAGGNGTVTYDDFLAIEDVRAFLKMKGLSTKDYGDHPTLFKYVPREVTMSKTEKLMRGELGEAASAGYVAYAVAYYDGSENTASYLIVQDMEGSLLQVAPLYGEVLRNKGLSHANEGEIYKGIGLKNYNSTHLLVAFGKESALTGPRALFDVDSGAWIELCDGESNDSHDIQMAYKGAALWQADGRTVTKKFSAADGSELAEFQMTDIADPNHVQLVEEDKYAFVSSRQTDGIVRVHVATGDVVYTIGGEYGDFEIFDAAGRKWKKGTSLWVGQHNAEYFGDDEFCLFDNQEASASSTLNASRLLCLRLDEAEGTATVTFEKVLDSYTPHFGDNDRLPSGNQLGVSWPKTFSTDDQYDVRAIEVVRSSGDLAWQMDVVGVKCDDASGTCDRGVDGVGWTSYSIERFYAAPIVSNATCDKASGVVRFDAVNNFKQNNVAPATYAVSAAAGTDKPYATGDFDFKVHWRQTPVAVDLGAGKAKGTLVVTVTNEWGDMAAQSVTCA</sequence>
<gene>
    <name evidence="2" type="ORF">AURANDRAFT_62306</name>
</gene>
<dbReference type="InterPro" id="IPR010262">
    <property type="entry name" value="Arylsulfotransferase_bact"/>
</dbReference>
<dbReference type="GeneID" id="20223833"/>
<dbReference type="InParanoid" id="F0Y1D5"/>
<feature type="chain" id="PRO_5003264294" evidence="1">
    <location>
        <begin position="27"/>
        <end position="558"/>
    </location>
</feature>
<dbReference type="InterPro" id="IPR011044">
    <property type="entry name" value="Quino_amine_DH_bsu"/>
</dbReference>
<dbReference type="RefSeq" id="XP_009034524.1">
    <property type="nucleotide sequence ID" value="XM_009036276.1"/>
</dbReference>
<dbReference type="AlphaFoldDB" id="F0Y1D5"/>
<dbReference type="OrthoDB" id="5427350at2759"/>
<name>F0Y1D5_AURAN</name>
<dbReference type="Proteomes" id="UP000002729">
    <property type="component" value="Unassembled WGS sequence"/>
</dbReference>
<dbReference type="EMBL" id="GL833123">
    <property type="protein sequence ID" value="EGB10958.1"/>
    <property type="molecule type" value="Genomic_DNA"/>
</dbReference>
<protein>
    <submittedName>
        <fullName evidence="2">Uncharacterized protein</fullName>
    </submittedName>
</protein>
<accession>F0Y1D5</accession>
<feature type="signal peptide" evidence="1">
    <location>
        <begin position="1"/>
        <end position="26"/>
    </location>
</feature>
<dbReference type="Pfam" id="PF05935">
    <property type="entry name" value="Arylsulfotrans"/>
    <property type="match status" value="1"/>
</dbReference>
<evidence type="ECO:0000256" key="1">
    <source>
        <dbReference type="SAM" id="SignalP"/>
    </source>
</evidence>
<organism evidence="3">
    <name type="scientific">Aureococcus anophagefferens</name>
    <name type="common">Harmful bloom alga</name>
    <dbReference type="NCBI Taxonomy" id="44056"/>
    <lineage>
        <taxon>Eukaryota</taxon>
        <taxon>Sar</taxon>
        <taxon>Stramenopiles</taxon>
        <taxon>Ochrophyta</taxon>
        <taxon>Pelagophyceae</taxon>
        <taxon>Pelagomonadales</taxon>
        <taxon>Pelagomonadaceae</taxon>
        <taxon>Aureococcus</taxon>
    </lineage>
</organism>
<keyword evidence="3" id="KW-1185">Reference proteome</keyword>
<dbReference type="KEGG" id="aaf:AURANDRAFT_62306"/>
<keyword evidence="1" id="KW-0732">Signal</keyword>
<evidence type="ECO:0000313" key="2">
    <source>
        <dbReference type="EMBL" id="EGB10958.1"/>
    </source>
</evidence>
<evidence type="ECO:0000313" key="3">
    <source>
        <dbReference type="Proteomes" id="UP000002729"/>
    </source>
</evidence>
<proteinExistence type="predicted"/>
<dbReference type="GO" id="GO:0004062">
    <property type="term" value="F:aryl sulfotransferase activity"/>
    <property type="evidence" value="ECO:0007669"/>
    <property type="project" value="InterPro"/>
</dbReference>
<dbReference type="SUPFAM" id="SSF50969">
    <property type="entry name" value="YVTN repeat-like/Quinoprotein amine dehydrogenase"/>
    <property type="match status" value="1"/>
</dbReference>
<reference evidence="2 3" key="1">
    <citation type="journal article" date="2011" name="Proc. Natl. Acad. Sci. U.S.A.">
        <title>Niche of harmful alga Aureococcus anophagefferens revealed through ecogenomics.</title>
        <authorList>
            <person name="Gobler C.J."/>
            <person name="Berry D.L."/>
            <person name="Dyhrman S.T."/>
            <person name="Wilhelm S.W."/>
            <person name="Salamov A."/>
            <person name="Lobanov A.V."/>
            <person name="Zhang Y."/>
            <person name="Collier J.L."/>
            <person name="Wurch L.L."/>
            <person name="Kustka A.B."/>
            <person name="Dill B.D."/>
            <person name="Shah M."/>
            <person name="VerBerkmoes N.C."/>
            <person name="Kuo A."/>
            <person name="Terry A."/>
            <person name="Pangilinan J."/>
            <person name="Lindquist E.A."/>
            <person name="Lucas S."/>
            <person name="Paulsen I.T."/>
            <person name="Hattenrath-Lehmann T.K."/>
            <person name="Talmage S.C."/>
            <person name="Walker E.A."/>
            <person name="Koch F."/>
            <person name="Burson A.M."/>
            <person name="Marcoval M.A."/>
            <person name="Tang Y.Z."/>
            <person name="Lecleir G.R."/>
            <person name="Coyne K.J."/>
            <person name="Berg G.M."/>
            <person name="Bertrand E.M."/>
            <person name="Saito M.A."/>
            <person name="Gladyshev V.N."/>
            <person name="Grigoriev I.V."/>
        </authorList>
    </citation>
    <scope>NUCLEOTIDE SEQUENCE [LARGE SCALE GENOMIC DNA]</scope>
    <source>
        <strain evidence="3">CCMP 1984</strain>
    </source>
</reference>